<feature type="repeat" description="WD" evidence="5">
    <location>
        <begin position="232"/>
        <end position="273"/>
    </location>
</feature>
<dbReference type="AlphaFoldDB" id="A0A9N9GKY2"/>
<dbReference type="PROSITE" id="PS50294">
    <property type="entry name" value="WD_REPEATS_REGION"/>
    <property type="match status" value="2"/>
</dbReference>
<evidence type="ECO:0000256" key="4">
    <source>
        <dbReference type="ARBA" id="ARBA00023242"/>
    </source>
</evidence>
<dbReference type="InterPro" id="IPR001680">
    <property type="entry name" value="WD40_rpt"/>
</dbReference>
<feature type="compositionally biased region" description="Basic and acidic residues" evidence="6">
    <location>
        <begin position="92"/>
        <end position="114"/>
    </location>
</feature>
<evidence type="ECO:0000313" key="8">
    <source>
        <dbReference type="Proteomes" id="UP000789375"/>
    </source>
</evidence>
<protein>
    <submittedName>
        <fullName evidence="7">15778_t:CDS:1</fullName>
    </submittedName>
</protein>
<dbReference type="Gene3D" id="2.130.10.10">
    <property type="entry name" value="YVTN repeat-like/Quinoprotein amine dehydrogenase"/>
    <property type="match status" value="1"/>
</dbReference>
<dbReference type="PANTHER" id="PTHR19865:SF0">
    <property type="entry name" value="U3 SMALL NUCLEOLAR RNA-INTERACTING PROTEIN 2"/>
    <property type="match status" value="1"/>
</dbReference>
<keyword evidence="8" id="KW-1185">Reference proteome</keyword>
<dbReference type="InterPro" id="IPR019775">
    <property type="entry name" value="WD40_repeat_CS"/>
</dbReference>
<feature type="repeat" description="WD" evidence="5">
    <location>
        <begin position="180"/>
        <end position="221"/>
    </location>
</feature>
<dbReference type="GO" id="GO:0034511">
    <property type="term" value="F:U3 snoRNA binding"/>
    <property type="evidence" value="ECO:0007669"/>
    <property type="project" value="InterPro"/>
</dbReference>
<proteinExistence type="predicted"/>
<name>A0A9N9GKY2_FUNMO</name>
<dbReference type="GO" id="GO:0032040">
    <property type="term" value="C:small-subunit processome"/>
    <property type="evidence" value="ECO:0007669"/>
    <property type="project" value="TreeGrafter"/>
</dbReference>
<evidence type="ECO:0000256" key="1">
    <source>
        <dbReference type="ARBA" id="ARBA00004123"/>
    </source>
</evidence>
<dbReference type="Pfam" id="PF00400">
    <property type="entry name" value="WD40"/>
    <property type="match status" value="5"/>
</dbReference>
<dbReference type="PANTHER" id="PTHR19865">
    <property type="entry name" value="U3 SMALL NUCLEOLAR RNA INTERACTING PROTEIN 2"/>
    <property type="match status" value="1"/>
</dbReference>
<dbReference type="PROSITE" id="PS00678">
    <property type="entry name" value="WD_REPEATS_1"/>
    <property type="match status" value="1"/>
</dbReference>
<evidence type="ECO:0000256" key="5">
    <source>
        <dbReference type="PROSITE-ProRule" id="PRU00221"/>
    </source>
</evidence>
<comment type="caution">
    <text evidence="7">The sequence shown here is derived from an EMBL/GenBank/DDBJ whole genome shotgun (WGS) entry which is preliminary data.</text>
</comment>
<evidence type="ECO:0000256" key="2">
    <source>
        <dbReference type="ARBA" id="ARBA00022574"/>
    </source>
</evidence>
<evidence type="ECO:0000256" key="3">
    <source>
        <dbReference type="ARBA" id="ARBA00022737"/>
    </source>
</evidence>
<sequence length="526" mass="59011">MSSDPFFVTQKSKKRKPVTDISSNGKKIKAQTGGNIPQAKGKIIPASSLNNTNGSKNQNKKKLVDKKIDQEKEKLSSEDDIGPGGIDDMDFDKDSDKEEVSDGNEFDNRETPAEKRRRLAKQYIESVKEGLDDVGFDAAEIDRDLIAERLKKDALEQIGRAHRIIADTFAFPIEDPSIKSGRHELTVTCVAIAENGQIFYTGSKDASIIKWNLLTGKKLHTFPGGRKEVKNFDGHNHHVLSLAMSSDGKYLASGGADKKINIWSVKEDKLLKCFTQHKDSISGLAFRKGTNQLYSASFDRSIKLWDIDELCYIDTLYGHQDQIMAIDTLSRERCVSVGARDKTCRMFKVVEESQLIFRGDTKVATKGSQSFKEGSIDVVAMIDEDNFLSGGDSGTISLWNINKKKPIFVYHLAHGTQSYESESEGTIPLAYWIISLTTIRYSDLFASGSWDGNIRLWKITNNIKSFVPLTQIAMIGFINSLQFVTPVIDEKTFLLVGVGQEHRLGRWQKIKKIKNGWRLIELNLKK</sequence>
<dbReference type="PRINTS" id="PR00320">
    <property type="entry name" value="GPROTEINBRPT"/>
</dbReference>
<dbReference type="FunFam" id="2.130.10.10:FF:000509">
    <property type="entry name" value="U3 small nucleolar RNA-interacting protein"/>
    <property type="match status" value="1"/>
</dbReference>
<dbReference type="CDD" id="cd00200">
    <property type="entry name" value="WD40"/>
    <property type="match status" value="1"/>
</dbReference>
<evidence type="ECO:0000256" key="6">
    <source>
        <dbReference type="SAM" id="MobiDB-lite"/>
    </source>
</evidence>
<dbReference type="InterPro" id="IPR039241">
    <property type="entry name" value="Rrp9-like"/>
</dbReference>
<feature type="repeat" description="WD" evidence="5">
    <location>
        <begin position="274"/>
        <end position="308"/>
    </location>
</feature>
<organism evidence="7 8">
    <name type="scientific">Funneliformis mosseae</name>
    <name type="common">Endomycorrhizal fungus</name>
    <name type="synonym">Glomus mosseae</name>
    <dbReference type="NCBI Taxonomy" id="27381"/>
    <lineage>
        <taxon>Eukaryota</taxon>
        <taxon>Fungi</taxon>
        <taxon>Fungi incertae sedis</taxon>
        <taxon>Mucoromycota</taxon>
        <taxon>Glomeromycotina</taxon>
        <taxon>Glomeromycetes</taxon>
        <taxon>Glomerales</taxon>
        <taxon>Glomeraceae</taxon>
        <taxon>Funneliformis</taxon>
    </lineage>
</organism>
<reference evidence="7" key="1">
    <citation type="submission" date="2021-06" db="EMBL/GenBank/DDBJ databases">
        <authorList>
            <person name="Kallberg Y."/>
            <person name="Tangrot J."/>
            <person name="Rosling A."/>
        </authorList>
    </citation>
    <scope>NUCLEOTIDE SEQUENCE</scope>
    <source>
        <strain evidence="7">87-6 pot B 2015</strain>
    </source>
</reference>
<keyword evidence="2 5" id="KW-0853">WD repeat</keyword>
<dbReference type="EMBL" id="CAJVPP010002721">
    <property type="protein sequence ID" value="CAG8609251.1"/>
    <property type="molecule type" value="Genomic_DNA"/>
</dbReference>
<dbReference type="InterPro" id="IPR015943">
    <property type="entry name" value="WD40/YVTN_repeat-like_dom_sf"/>
</dbReference>
<comment type="subcellular location">
    <subcellularLocation>
        <location evidence="1">Nucleus</location>
    </subcellularLocation>
</comment>
<dbReference type="PROSITE" id="PS50082">
    <property type="entry name" value="WD_REPEATS_2"/>
    <property type="match status" value="3"/>
</dbReference>
<dbReference type="SMART" id="SM00320">
    <property type="entry name" value="WD40"/>
    <property type="match status" value="6"/>
</dbReference>
<dbReference type="Proteomes" id="UP000789375">
    <property type="component" value="Unassembled WGS sequence"/>
</dbReference>
<accession>A0A9N9GKY2</accession>
<dbReference type="SUPFAM" id="SSF50978">
    <property type="entry name" value="WD40 repeat-like"/>
    <property type="match status" value="1"/>
</dbReference>
<dbReference type="InterPro" id="IPR036322">
    <property type="entry name" value="WD40_repeat_dom_sf"/>
</dbReference>
<evidence type="ECO:0000313" key="7">
    <source>
        <dbReference type="EMBL" id="CAG8609251.1"/>
    </source>
</evidence>
<keyword evidence="3" id="KW-0677">Repeat</keyword>
<keyword evidence="4" id="KW-0539">Nucleus</keyword>
<feature type="region of interest" description="Disordered" evidence="6">
    <location>
        <begin position="1"/>
        <end position="116"/>
    </location>
</feature>
<dbReference type="InterPro" id="IPR020472">
    <property type="entry name" value="WD40_PAC1"/>
</dbReference>
<feature type="compositionally biased region" description="Basic and acidic residues" evidence="6">
    <location>
        <begin position="65"/>
        <end position="77"/>
    </location>
</feature>
<gene>
    <name evidence="7" type="ORF">FMOSSE_LOCUS9367</name>
</gene>